<dbReference type="OrthoDB" id="9804955at2"/>
<dbReference type="SMART" id="SM00267">
    <property type="entry name" value="GGDEF"/>
    <property type="match status" value="1"/>
</dbReference>
<dbReference type="SUPFAM" id="SSF55073">
    <property type="entry name" value="Nucleotide cyclase"/>
    <property type="match status" value="1"/>
</dbReference>
<organism evidence="3 4">
    <name type="scientific">Candidatus Galacturonatibacter soehngenii</name>
    <dbReference type="NCBI Taxonomy" id="2307010"/>
    <lineage>
        <taxon>Bacteria</taxon>
        <taxon>Bacillati</taxon>
        <taxon>Bacillota</taxon>
        <taxon>Clostridia</taxon>
        <taxon>Lachnospirales</taxon>
        <taxon>Lachnospiraceae</taxon>
        <taxon>Candidatus Galacturonatibacter</taxon>
    </lineage>
</organism>
<keyword evidence="1" id="KW-0812">Transmembrane</keyword>
<dbReference type="CDD" id="cd01949">
    <property type="entry name" value="GGDEF"/>
    <property type="match status" value="1"/>
</dbReference>
<feature type="domain" description="GGDEF" evidence="2">
    <location>
        <begin position="231"/>
        <end position="367"/>
    </location>
</feature>
<dbReference type="GO" id="GO:1902201">
    <property type="term" value="P:negative regulation of bacterial-type flagellum-dependent cell motility"/>
    <property type="evidence" value="ECO:0007669"/>
    <property type="project" value="TreeGrafter"/>
</dbReference>
<protein>
    <submittedName>
        <fullName evidence="3">Diguanylate cyclase</fullName>
    </submittedName>
</protein>
<evidence type="ECO:0000256" key="1">
    <source>
        <dbReference type="SAM" id="Phobius"/>
    </source>
</evidence>
<feature type="transmembrane region" description="Helical" evidence="1">
    <location>
        <begin position="61"/>
        <end position="80"/>
    </location>
</feature>
<dbReference type="InterPro" id="IPR029787">
    <property type="entry name" value="Nucleotide_cyclase"/>
</dbReference>
<accession>A0A7V7QLS4</accession>
<dbReference type="PANTHER" id="PTHR45138">
    <property type="entry name" value="REGULATORY COMPONENTS OF SENSORY TRANSDUCTION SYSTEM"/>
    <property type="match status" value="1"/>
</dbReference>
<sequence>MKVEDLFIKWAYNNTYKNFLKENKDKIIQLNMSSLNTLNNVAVFIFGILCLYSKLTNDYAGLFGAYLFYFIIFIVINILCKHIMYFECIISDYFLYFVIALIYAFGIYIGCFNKLNIASVMFPVFLICLPMIFILPTIEINIFNLIFIAIFLFYSMQHKSNTVLFIDQTNILACFFISAVTSYTINCSRMKEISSSQKLEMVCNTDELTSLHNRRSFNQYIISIFDKTPANRLTLMMIDIDNFKDYNDCYGHLCGDNCLVTIGEIFKKFESNHDCYIARYGGEEFVLVDTKHTLQEAVTIAKELIHIISEANIEHLKSSYKKITLSIGISCKATSNVTSYIDLINLADDALYQAKSNGKNTYMIATHSASSMKLID</sequence>
<dbReference type="InterPro" id="IPR043128">
    <property type="entry name" value="Rev_trsase/Diguanyl_cyclase"/>
</dbReference>
<dbReference type="GO" id="GO:0043709">
    <property type="term" value="P:cell adhesion involved in single-species biofilm formation"/>
    <property type="evidence" value="ECO:0007669"/>
    <property type="project" value="TreeGrafter"/>
</dbReference>
<dbReference type="GO" id="GO:0052621">
    <property type="term" value="F:diguanylate cyclase activity"/>
    <property type="evidence" value="ECO:0007669"/>
    <property type="project" value="TreeGrafter"/>
</dbReference>
<gene>
    <name evidence="3" type="ORF">F7O84_14360</name>
</gene>
<feature type="transmembrane region" description="Helical" evidence="1">
    <location>
        <begin position="142"/>
        <end position="157"/>
    </location>
</feature>
<dbReference type="InterPro" id="IPR050469">
    <property type="entry name" value="Diguanylate_Cyclase"/>
</dbReference>
<name>A0A7V7QLS4_9FIRM</name>
<dbReference type="InterPro" id="IPR000160">
    <property type="entry name" value="GGDEF_dom"/>
</dbReference>
<keyword evidence="1" id="KW-0472">Membrane</keyword>
<dbReference type="Proteomes" id="UP000461768">
    <property type="component" value="Unassembled WGS sequence"/>
</dbReference>
<keyword evidence="4" id="KW-1185">Reference proteome</keyword>
<dbReference type="PROSITE" id="PS50887">
    <property type="entry name" value="GGDEF"/>
    <property type="match status" value="1"/>
</dbReference>
<dbReference type="GO" id="GO:0005886">
    <property type="term" value="C:plasma membrane"/>
    <property type="evidence" value="ECO:0007669"/>
    <property type="project" value="TreeGrafter"/>
</dbReference>
<feature type="transmembrane region" description="Helical" evidence="1">
    <location>
        <begin position="37"/>
        <end position="55"/>
    </location>
</feature>
<evidence type="ECO:0000313" key="3">
    <source>
        <dbReference type="EMBL" id="KAB1438703.1"/>
    </source>
</evidence>
<dbReference type="FunFam" id="3.30.70.270:FF:000001">
    <property type="entry name" value="Diguanylate cyclase domain protein"/>
    <property type="match status" value="1"/>
</dbReference>
<reference evidence="3 4" key="2">
    <citation type="submission" date="2020-02" db="EMBL/GenBank/DDBJ databases">
        <title>Candidatus Galacturonibacter soehngenii shows hetero-acetogenic catabolism of galacturonic acid but lacks a canonical carbon monoxide dehydrogenase/acetyl-CoA synthase complex.</title>
        <authorList>
            <person name="Diender M."/>
            <person name="Stouten G.R."/>
            <person name="Petersen J.F."/>
            <person name="Nielsen P.H."/>
            <person name="Dueholm M.S."/>
            <person name="Pronk J.T."/>
            <person name="Van Loosdrecht M.C.M."/>
        </authorList>
    </citation>
    <scope>NUCLEOTIDE SEQUENCE [LARGE SCALE GENOMIC DNA]</scope>
    <source>
        <strain evidence="3">GalUA</strain>
    </source>
</reference>
<dbReference type="NCBIfam" id="TIGR00254">
    <property type="entry name" value="GGDEF"/>
    <property type="match status" value="1"/>
</dbReference>
<dbReference type="PANTHER" id="PTHR45138:SF9">
    <property type="entry name" value="DIGUANYLATE CYCLASE DGCM-RELATED"/>
    <property type="match status" value="1"/>
</dbReference>
<evidence type="ECO:0000313" key="4">
    <source>
        <dbReference type="Proteomes" id="UP000461768"/>
    </source>
</evidence>
<proteinExistence type="predicted"/>
<dbReference type="Gene3D" id="3.30.70.270">
    <property type="match status" value="1"/>
</dbReference>
<dbReference type="RefSeq" id="WP_151146578.1">
    <property type="nucleotide sequence ID" value="NZ_WAGX01000005.1"/>
</dbReference>
<comment type="caution">
    <text evidence="3">The sequence shown here is derived from an EMBL/GenBank/DDBJ whole genome shotgun (WGS) entry which is preliminary data.</text>
</comment>
<dbReference type="Pfam" id="PF00990">
    <property type="entry name" value="GGDEF"/>
    <property type="match status" value="1"/>
</dbReference>
<keyword evidence="1" id="KW-1133">Transmembrane helix</keyword>
<evidence type="ECO:0000259" key="2">
    <source>
        <dbReference type="PROSITE" id="PS50887"/>
    </source>
</evidence>
<dbReference type="EMBL" id="WAGX01000005">
    <property type="protein sequence ID" value="KAB1438703.1"/>
    <property type="molecule type" value="Genomic_DNA"/>
</dbReference>
<feature type="transmembrane region" description="Helical" evidence="1">
    <location>
        <begin position="163"/>
        <end position="185"/>
    </location>
</feature>
<feature type="transmembrane region" description="Helical" evidence="1">
    <location>
        <begin position="92"/>
        <end position="109"/>
    </location>
</feature>
<reference evidence="3 4" key="1">
    <citation type="submission" date="2019-09" db="EMBL/GenBank/DDBJ databases">
        <authorList>
            <person name="Valk L.C."/>
        </authorList>
    </citation>
    <scope>NUCLEOTIDE SEQUENCE [LARGE SCALE GENOMIC DNA]</scope>
    <source>
        <strain evidence="3">GalUA</strain>
    </source>
</reference>
<dbReference type="AlphaFoldDB" id="A0A7V7QLS4"/>